<organism evidence="2 3">
    <name type="scientific">Cladorrhinum samala</name>
    <dbReference type="NCBI Taxonomy" id="585594"/>
    <lineage>
        <taxon>Eukaryota</taxon>
        <taxon>Fungi</taxon>
        <taxon>Dikarya</taxon>
        <taxon>Ascomycota</taxon>
        <taxon>Pezizomycotina</taxon>
        <taxon>Sordariomycetes</taxon>
        <taxon>Sordariomycetidae</taxon>
        <taxon>Sordariales</taxon>
        <taxon>Podosporaceae</taxon>
        <taxon>Cladorrhinum</taxon>
    </lineage>
</organism>
<evidence type="ECO:0000313" key="3">
    <source>
        <dbReference type="Proteomes" id="UP001321749"/>
    </source>
</evidence>
<dbReference type="AlphaFoldDB" id="A0AAV9HAK0"/>
<dbReference type="EMBL" id="MU865198">
    <property type="protein sequence ID" value="KAK4456538.1"/>
    <property type="molecule type" value="Genomic_DNA"/>
</dbReference>
<protein>
    <submittedName>
        <fullName evidence="2">Uncharacterized protein</fullName>
    </submittedName>
</protein>
<feature type="compositionally biased region" description="Basic and acidic residues" evidence="1">
    <location>
        <begin position="1"/>
        <end position="36"/>
    </location>
</feature>
<reference evidence="2" key="1">
    <citation type="journal article" date="2023" name="Mol. Phylogenet. Evol.">
        <title>Genome-scale phylogeny and comparative genomics of the fungal order Sordariales.</title>
        <authorList>
            <person name="Hensen N."/>
            <person name="Bonometti L."/>
            <person name="Westerberg I."/>
            <person name="Brannstrom I.O."/>
            <person name="Guillou S."/>
            <person name="Cros-Aarteil S."/>
            <person name="Calhoun S."/>
            <person name="Haridas S."/>
            <person name="Kuo A."/>
            <person name="Mondo S."/>
            <person name="Pangilinan J."/>
            <person name="Riley R."/>
            <person name="LaButti K."/>
            <person name="Andreopoulos B."/>
            <person name="Lipzen A."/>
            <person name="Chen C."/>
            <person name="Yan M."/>
            <person name="Daum C."/>
            <person name="Ng V."/>
            <person name="Clum A."/>
            <person name="Steindorff A."/>
            <person name="Ohm R.A."/>
            <person name="Martin F."/>
            <person name="Silar P."/>
            <person name="Natvig D.O."/>
            <person name="Lalanne C."/>
            <person name="Gautier V."/>
            <person name="Ament-Velasquez S.L."/>
            <person name="Kruys A."/>
            <person name="Hutchinson M.I."/>
            <person name="Powell A.J."/>
            <person name="Barry K."/>
            <person name="Miller A.N."/>
            <person name="Grigoriev I.V."/>
            <person name="Debuchy R."/>
            <person name="Gladieux P."/>
            <person name="Hiltunen Thoren M."/>
            <person name="Johannesson H."/>
        </authorList>
    </citation>
    <scope>NUCLEOTIDE SEQUENCE</scope>
    <source>
        <strain evidence="2">PSN324</strain>
    </source>
</reference>
<keyword evidence="3" id="KW-1185">Reference proteome</keyword>
<sequence length="142" mass="15325">MEPRGPENPEGRTRRNRSREGEGGKGKGEGEGKAENLRLNAGANSNNEVAEKSDKENNKERSEEITEEKRDGLNPDGNLWSGTTRLSSGEPKARRAYGKVIRANINADGVVDWYGDELLYGPGVIAVGGIVNKYRKGGGRAG</sequence>
<dbReference type="Proteomes" id="UP001321749">
    <property type="component" value="Unassembled WGS sequence"/>
</dbReference>
<proteinExistence type="predicted"/>
<name>A0AAV9HAK0_9PEZI</name>
<accession>A0AAV9HAK0</accession>
<gene>
    <name evidence="2" type="ORF">QBC42DRAFT_257190</name>
</gene>
<feature type="compositionally biased region" description="Basic and acidic residues" evidence="1">
    <location>
        <begin position="49"/>
        <end position="73"/>
    </location>
</feature>
<evidence type="ECO:0000313" key="2">
    <source>
        <dbReference type="EMBL" id="KAK4456538.1"/>
    </source>
</evidence>
<reference evidence="2" key="2">
    <citation type="submission" date="2023-06" db="EMBL/GenBank/DDBJ databases">
        <authorList>
            <consortium name="Lawrence Berkeley National Laboratory"/>
            <person name="Mondo S.J."/>
            <person name="Hensen N."/>
            <person name="Bonometti L."/>
            <person name="Westerberg I."/>
            <person name="Brannstrom I.O."/>
            <person name="Guillou S."/>
            <person name="Cros-Aarteil S."/>
            <person name="Calhoun S."/>
            <person name="Haridas S."/>
            <person name="Kuo A."/>
            <person name="Pangilinan J."/>
            <person name="Riley R."/>
            <person name="Labutti K."/>
            <person name="Andreopoulos B."/>
            <person name="Lipzen A."/>
            <person name="Chen C."/>
            <person name="Yanf M."/>
            <person name="Daum C."/>
            <person name="Ng V."/>
            <person name="Clum A."/>
            <person name="Steindorff A."/>
            <person name="Ohm R."/>
            <person name="Martin F."/>
            <person name="Silar P."/>
            <person name="Natvig D."/>
            <person name="Lalanne C."/>
            <person name="Gautier V."/>
            <person name="Ament-Velasquez S.L."/>
            <person name="Kruys A."/>
            <person name="Hutchinson M.I."/>
            <person name="Powell A.J."/>
            <person name="Barry K."/>
            <person name="Miller A.N."/>
            <person name="Grigoriev I.V."/>
            <person name="Debuchy R."/>
            <person name="Gladieux P."/>
            <person name="Thoren M.H."/>
            <person name="Johannesson H."/>
        </authorList>
    </citation>
    <scope>NUCLEOTIDE SEQUENCE</scope>
    <source>
        <strain evidence="2">PSN324</strain>
    </source>
</reference>
<comment type="caution">
    <text evidence="2">The sequence shown here is derived from an EMBL/GenBank/DDBJ whole genome shotgun (WGS) entry which is preliminary data.</text>
</comment>
<feature type="region of interest" description="Disordered" evidence="1">
    <location>
        <begin position="1"/>
        <end position="92"/>
    </location>
</feature>
<evidence type="ECO:0000256" key="1">
    <source>
        <dbReference type="SAM" id="MobiDB-lite"/>
    </source>
</evidence>